<evidence type="ECO:0000313" key="4">
    <source>
        <dbReference type="Proteomes" id="UP001322664"/>
    </source>
</evidence>
<proteinExistence type="predicted"/>
<evidence type="ECO:0000313" key="3">
    <source>
        <dbReference type="EMBL" id="WPK11210.1"/>
    </source>
</evidence>
<dbReference type="InterPro" id="IPR051532">
    <property type="entry name" value="Ester_Hydrolysis_Enzymes"/>
</dbReference>
<dbReference type="SUPFAM" id="SSF52266">
    <property type="entry name" value="SGNH hydrolase"/>
    <property type="match status" value="1"/>
</dbReference>
<name>A0ABZ0RWJ2_9BACI</name>
<feature type="signal peptide" evidence="1">
    <location>
        <begin position="1"/>
        <end position="21"/>
    </location>
</feature>
<sequence>MKFWLSMLCCCLLLSACTVTVDEPETSPEEYEKSLGTTSVPIPIDDALYIEKAQKEGIIEKLGDIFQLDWLTRKEIDAQDIQYLALGDSLTDGVGDEYMRQGYTERLVEQLEKWPAITTITLDNRGKKGRRSDQLLRLLEKGHYDKELEAANLVTLTMGGNDVMKIVKTDIFSLKKEMFDEERVNFQHNYEQIVKEIRARNPEVPLILIGFYNPFSIVVDETTPFEEIIVEWNNDVRELAAQDDNACFVPVLDLFHTNEDLVYHTDFFHPNAKGYERMTERIVAAMKECDIEEMSDGLIGFEE</sequence>
<evidence type="ECO:0000256" key="1">
    <source>
        <dbReference type="SAM" id="SignalP"/>
    </source>
</evidence>
<reference evidence="3 4" key="1">
    <citation type="submission" date="2023-09" db="EMBL/GenBank/DDBJ databases">
        <authorList>
            <person name="Page C.A."/>
            <person name="Perez-Diaz I.M."/>
        </authorList>
    </citation>
    <scope>NUCLEOTIDE SEQUENCE [LARGE SCALE GENOMIC DNA]</scope>
    <source>
        <strain evidence="3 4">Ll15</strain>
    </source>
</reference>
<dbReference type="PANTHER" id="PTHR30383">
    <property type="entry name" value="THIOESTERASE 1/PROTEASE 1/LYSOPHOSPHOLIPASE L1"/>
    <property type="match status" value="1"/>
</dbReference>
<protein>
    <submittedName>
        <fullName evidence="3">GDSL-type esterase/lipase family protein</fullName>
    </submittedName>
</protein>
<dbReference type="PANTHER" id="PTHR30383:SF27">
    <property type="entry name" value="SPORE GERMINATION LIPASE LIPC"/>
    <property type="match status" value="1"/>
</dbReference>
<accession>A0ABZ0RWJ2</accession>
<dbReference type="RefSeq" id="WP_319836279.1">
    <property type="nucleotide sequence ID" value="NZ_CP137624.1"/>
</dbReference>
<dbReference type="PROSITE" id="PS51257">
    <property type="entry name" value="PROKAR_LIPOPROTEIN"/>
    <property type="match status" value="1"/>
</dbReference>
<keyword evidence="1" id="KW-0732">Signal</keyword>
<evidence type="ECO:0000259" key="2">
    <source>
        <dbReference type="Pfam" id="PF13472"/>
    </source>
</evidence>
<gene>
    <name evidence="3" type="ORF">R6U77_15130</name>
</gene>
<organism evidence="3 4">
    <name type="scientific">Lysinibacillus louembei</name>
    <dbReference type="NCBI Taxonomy" id="1470088"/>
    <lineage>
        <taxon>Bacteria</taxon>
        <taxon>Bacillati</taxon>
        <taxon>Bacillota</taxon>
        <taxon>Bacilli</taxon>
        <taxon>Bacillales</taxon>
        <taxon>Bacillaceae</taxon>
        <taxon>Lysinibacillus</taxon>
    </lineage>
</organism>
<feature type="chain" id="PRO_5047392353" evidence="1">
    <location>
        <begin position="22"/>
        <end position="303"/>
    </location>
</feature>
<dbReference type="Pfam" id="PF13472">
    <property type="entry name" value="Lipase_GDSL_2"/>
    <property type="match status" value="1"/>
</dbReference>
<keyword evidence="4" id="KW-1185">Reference proteome</keyword>
<dbReference type="InterPro" id="IPR036514">
    <property type="entry name" value="SGNH_hydro_sf"/>
</dbReference>
<feature type="domain" description="SGNH hydrolase-type esterase" evidence="2">
    <location>
        <begin position="85"/>
        <end position="277"/>
    </location>
</feature>
<dbReference type="Proteomes" id="UP001322664">
    <property type="component" value="Chromosome"/>
</dbReference>
<dbReference type="Gene3D" id="3.40.50.1110">
    <property type="entry name" value="SGNH hydrolase"/>
    <property type="match status" value="1"/>
</dbReference>
<dbReference type="EMBL" id="CP137624">
    <property type="protein sequence ID" value="WPK11210.1"/>
    <property type="molecule type" value="Genomic_DNA"/>
</dbReference>
<dbReference type="InterPro" id="IPR013830">
    <property type="entry name" value="SGNH_hydro"/>
</dbReference>